<comment type="caution">
    <text evidence="3">The sequence shown here is derived from an EMBL/GenBank/DDBJ whole genome shotgun (WGS) entry which is preliminary data.</text>
</comment>
<dbReference type="AlphaFoldDB" id="A0A4R0GDC0"/>
<dbReference type="Gene3D" id="3.20.20.80">
    <property type="entry name" value="Glycosidases"/>
    <property type="match status" value="1"/>
</dbReference>
<dbReference type="InterPro" id="IPR006311">
    <property type="entry name" value="TAT_signal"/>
</dbReference>
<dbReference type="GO" id="GO:0071966">
    <property type="term" value="P:fungal-type cell wall polysaccharide metabolic process"/>
    <property type="evidence" value="ECO:0007669"/>
    <property type="project" value="TreeGrafter"/>
</dbReference>
<dbReference type="Gene3D" id="2.80.10.50">
    <property type="match status" value="1"/>
</dbReference>
<dbReference type="InterPro" id="IPR000772">
    <property type="entry name" value="Ricin_B_lectin"/>
</dbReference>
<protein>
    <submittedName>
        <fullName evidence="3">RNA polymerase subunit sigma-24</fullName>
    </submittedName>
</protein>
<evidence type="ECO:0000259" key="2">
    <source>
        <dbReference type="SMART" id="SM00458"/>
    </source>
</evidence>
<dbReference type="PROSITE" id="PS50231">
    <property type="entry name" value="RICIN_B_LECTIN"/>
    <property type="match status" value="1"/>
</dbReference>
<dbReference type="SUPFAM" id="SSF50370">
    <property type="entry name" value="Ricin B-like lectins"/>
    <property type="match status" value="1"/>
</dbReference>
<dbReference type="Proteomes" id="UP000292274">
    <property type="component" value="Unassembled WGS sequence"/>
</dbReference>
<reference evidence="3 4" key="1">
    <citation type="submission" date="2019-02" db="EMBL/GenBank/DDBJ databases">
        <title>Jishengella sp. nov., isolated from a root of Zingiber montanum.</title>
        <authorList>
            <person name="Kuncharoen N."/>
            <person name="Kudo T."/>
            <person name="Masahiro Y."/>
            <person name="Ohkuma M."/>
            <person name="Tanasupawat S."/>
        </authorList>
    </citation>
    <scope>NUCLEOTIDE SEQUENCE [LARGE SCALE GENOMIC DNA]</scope>
    <source>
        <strain evidence="3 4">PLAI 1-1</strain>
    </source>
</reference>
<dbReference type="PROSITE" id="PS51318">
    <property type="entry name" value="TAT"/>
    <property type="match status" value="1"/>
</dbReference>
<dbReference type="PANTHER" id="PTHR34154:SF3">
    <property type="entry name" value="ALKALI-SENSITIVE LINKAGE PROTEIN 1"/>
    <property type="match status" value="1"/>
</dbReference>
<evidence type="ECO:0000256" key="1">
    <source>
        <dbReference type="SAM" id="SignalP"/>
    </source>
</evidence>
<dbReference type="OrthoDB" id="8611574at2"/>
<evidence type="ECO:0000313" key="3">
    <source>
        <dbReference type="EMBL" id="TCB93369.1"/>
    </source>
</evidence>
<feature type="signal peptide" evidence="1">
    <location>
        <begin position="1"/>
        <end position="35"/>
    </location>
</feature>
<accession>A0A4R0GDC0</accession>
<dbReference type="EMBL" id="SJJR01000019">
    <property type="protein sequence ID" value="TCB93369.1"/>
    <property type="molecule type" value="Genomic_DNA"/>
</dbReference>
<evidence type="ECO:0000313" key="4">
    <source>
        <dbReference type="Proteomes" id="UP000292274"/>
    </source>
</evidence>
<proteinExistence type="predicted"/>
<sequence>MTSPNVSRRRLVRVIAALTCLAAVAGVAAAPAAMAESSTQIVGVAGKCVDVQWAGTASGTTVWLWDCNGTNAQDWVGVGQRGALRALGKCLDVSGGSHSDGARVQLWECNGTGAQSWVLDDGRLINTGSGKCLDAFGGAATGTELQIRSCSGAPTQAWAPAGGGGPAPGPVAKKGVATWAFPPGADGIRDVGAAWYHDWSPSNSDVPAQAEFVPMIWGAAFVNDADLATAQRSGRTLLGFNEPDLPMQANMSVEHALDLWPRLQGTGMRLGSPAVAFGAHIPGGWLDRFLSGARDRGLRVDFIALHWYGSYFGDEAALHLMDYVQKVHDRYGLPIWVTEFGLIDFSEKPPRYPSPQQLVTFIDKATAALEATPYVERYSWFALPAAGEHAPHGLYRENGTATEAGAAYRAAGRR</sequence>
<organism evidence="3 4">
    <name type="scientific">Micromonospora zingiberis</name>
    <dbReference type="NCBI Taxonomy" id="2053011"/>
    <lineage>
        <taxon>Bacteria</taxon>
        <taxon>Bacillati</taxon>
        <taxon>Actinomycetota</taxon>
        <taxon>Actinomycetes</taxon>
        <taxon>Micromonosporales</taxon>
        <taxon>Micromonosporaceae</taxon>
        <taxon>Micromonospora</taxon>
    </lineage>
</organism>
<dbReference type="InterPro" id="IPR035992">
    <property type="entry name" value="Ricin_B-like_lectins"/>
</dbReference>
<dbReference type="InterPro" id="IPR053183">
    <property type="entry name" value="ASL1"/>
</dbReference>
<gene>
    <name evidence="3" type="ORF">E0H26_22765</name>
</gene>
<dbReference type="PANTHER" id="PTHR34154">
    <property type="entry name" value="ALKALI-SENSITIVE LINKAGE PROTEIN 1"/>
    <property type="match status" value="1"/>
</dbReference>
<dbReference type="Pfam" id="PF00652">
    <property type="entry name" value="Ricin_B_lectin"/>
    <property type="match status" value="1"/>
</dbReference>
<dbReference type="Pfam" id="PF11790">
    <property type="entry name" value="Glyco_hydro_cc"/>
    <property type="match status" value="1"/>
</dbReference>
<name>A0A4R0GDC0_9ACTN</name>
<feature type="domain" description="Ricin B lectin" evidence="2">
    <location>
        <begin position="37"/>
        <end position="161"/>
    </location>
</feature>
<keyword evidence="1" id="KW-0732">Signal</keyword>
<feature type="chain" id="PRO_5020739972" evidence="1">
    <location>
        <begin position="36"/>
        <end position="414"/>
    </location>
</feature>
<dbReference type="SMART" id="SM00458">
    <property type="entry name" value="RICIN"/>
    <property type="match status" value="1"/>
</dbReference>
<keyword evidence="4" id="KW-1185">Reference proteome</keyword>
<dbReference type="InterPro" id="IPR024655">
    <property type="entry name" value="Asl1_glyco_hydro_catalytic"/>
</dbReference>
<dbReference type="InterPro" id="IPR017853">
    <property type="entry name" value="GH"/>
</dbReference>
<dbReference type="CDD" id="cd23451">
    <property type="entry name" value="beta-trefoil_Ricin_laminarinase"/>
    <property type="match status" value="1"/>
</dbReference>
<dbReference type="SUPFAM" id="SSF51445">
    <property type="entry name" value="(Trans)glycosidases"/>
    <property type="match status" value="1"/>
</dbReference>